<evidence type="ECO:0000259" key="20">
    <source>
        <dbReference type="PROSITE" id="PS50857"/>
    </source>
</evidence>
<evidence type="ECO:0000256" key="3">
    <source>
        <dbReference type="ARBA" id="ARBA00011164"/>
    </source>
</evidence>
<geneLocation type="mitochondrion" evidence="22"/>
<dbReference type="PANTHER" id="PTHR22888">
    <property type="entry name" value="CYTOCHROME C OXIDASE, SUBUNIT II"/>
    <property type="match status" value="1"/>
</dbReference>
<evidence type="ECO:0000256" key="2">
    <source>
        <dbReference type="ARBA" id="ARBA00007866"/>
    </source>
</evidence>
<keyword evidence="12 18" id="KW-0249">Electron transport</keyword>
<dbReference type="InterPro" id="IPR011759">
    <property type="entry name" value="Cyt_c_oxidase_su2_TM_dom"/>
</dbReference>
<feature type="domain" description="Cytochrome oxidase subunit II copper A binding" evidence="20">
    <location>
        <begin position="88"/>
        <end position="221"/>
    </location>
</feature>
<dbReference type="EMBL" id="JN122005">
    <property type="protein sequence ID" value="AEM23860.1"/>
    <property type="molecule type" value="Genomic_DNA"/>
</dbReference>
<dbReference type="FunFam" id="2.60.40.420:FF:000001">
    <property type="entry name" value="Cytochrome c oxidase subunit 2"/>
    <property type="match status" value="1"/>
</dbReference>
<keyword evidence="11" id="KW-1278">Translocase</keyword>
<dbReference type="PROSITE" id="PS50857">
    <property type="entry name" value="COX2_CUA"/>
    <property type="match status" value="1"/>
</dbReference>
<evidence type="ECO:0000256" key="17">
    <source>
        <dbReference type="ARBA" id="ARBA00049512"/>
    </source>
</evidence>
<dbReference type="AlphaFoldDB" id="G1EN77"/>
<dbReference type="SUPFAM" id="SSF49503">
    <property type="entry name" value="Cupredoxins"/>
    <property type="match status" value="1"/>
</dbReference>
<comment type="cofactor">
    <cofactor evidence="18">
        <name>Cu cation</name>
        <dbReference type="ChEBI" id="CHEBI:23378"/>
    </cofactor>
    <text evidence="18">Binds a copper A center.</text>
</comment>
<comment type="subunit">
    <text evidence="3">Component of the cytochrome c oxidase (complex IV, CIV), a multisubunit enzyme composed of a catalytic core of 3 subunits and several supernumerary subunits. The complex exists as a monomer or a dimer and forms supercomplexes (SCs) in the inner mitochondrial membrane with ubiquinol-cytochrome c oxidoreductase (cytochrome b-c1 complex, complex III, CIII).</text>
</comment>
<name>G1EN77_9NEOP</name>
<reference evidence="22" key="1">
    <citation type="journal article" date="2011" name="BMC Genomics">
        <title>Mitochondrial genome deletions and minicircles are common in lice (Insecta: Phthiraptera).</title>
        <authorList>
            <person name="Cameron S.L."/>
            <person name="Yoshizawa K."/>
            <person name="Mizukoshi A."/>
            <person name="Whiting M.F."/>
            <person name="Johnson K.P."/>
        </authorList>
    </citation>
    <scope>NUCLEOTIDE SEQUENCE</scope>
</reference>
<evidence type="ECO:0000256" key="15">
    <source>
        <dbReference type="ARBA" id="ARBA00023128"/>
    </source>
</evidence>
<dbReference type="Gene3D" id="1.10.287.90">
    <property type="match status" value="1"/>
</dbReference>
<evidence type="ECO:0000313" key="22">
    <source>
        <dbReference type="EMBL" id="AEM23860.1"/>
    </source>
</evidence>
<dbReference type="InterPro" id="IPR001505">
    <property type="entry name" value="Copper_CuA"/>
</dbReference>
<evidence type="ECO:0000256" key="10">
    <source>
        <dbReference type="ARBA" id="ARBA00022842"/>
    </source>
</evidence>
<dbReference type="PRINTS" id="PR01166">
    <property type="entry name" value="CYCOXIDASEII"/>
</dbReference>
<evidence type="ECO:0000256" key="8">
    <source>
        <dbReference type="ARBA" id="ARBA00022723"/>
    </source>
</evidence>
<keyword evidence="10" id="KW-0460">Magnesium</keyword>
<sequence length="224" mass="25754">MKVLCFQDSNSPLMMHINHLHDHIMVVIIMIISIVMYVLLTIVMNPCSNRFFFGSEVLELIWTLAPSIVLAILAIPSLHILYLMDELKPMISIKSIGHQWYWSYEYGDLCSIEFDSYMIMEQDLELGMMRLLEVDNRTVIPVGMEIRMLITSTDVIHSWTIPTLGVKMDGVPGRLNQIYLSSNICGLMYGQCSEICGSFHSFMPICLEVLSESRFMSWLNLMIK</sequence>
<evidence type="ECO:0000256" key="11">
    <source>
        <dbReference type="ARBA" id="ARBA00022967"/>
    </source>
</evidence>
<protein>
    <recommendedName>
        <fullName evidence="4 18">Cytochrome c oxidase subunit 2</fullName>
    </recommendedName>
</protein>
<dbReference type="GO" id="GO:0005743">
    <property type="term" value="C:mitochondrial inner membrane"/>
    <property type="evidence" value="ECO:0007669"/>
    <property type="project" value="UniProtKB-SubCell"/>
</dbReference>
<dbReference type="RefSeq" id="YP_004842320.1">
    <property type="nucleotide sequence ID" value="NC_015999.1"/>
</dbReference>
<proteinExistence type="inferred from homology"/>
<dbReference type="PANTHER" id="PTHR22888:SF9">
    <property type="entry name" value="CYTOCHROME C OXIDASE SUBUNIT 2"/>
    <property type="match status" value="1"/>
</dbReference>
<keyword evidence="6 18" id="KW-0679">Respiratory chain</keyword>
<dbReference type="CTD" id="4513"/>
<keyword evidence="15 18" id="KW-0496">Mitochondrion</keyword>
<evidence type="ECO:0000256" key="9">
    <source>
        <dbReference type="ARBA" id="ARBA00022792"/>
    </source>
</evidence>
<keyword evidence="16 18" id="KW-0472">Membrane</keyword>
<organism evidence="22">
    <name type="scientific">Ibidoecus bisignatus</name>
    <name type="common">glossy ibis head louse</name>
    <dbReference type="NCBI Taxonomy" id="236520"/>
    <lineage>
        <taxon>Eukaryota</taxon>
        <taxon>Metazoa</taxon>
        <taxon>Ecdysozoa</taxon>
        <taxon>Arthropoda</taxon>
        <taxon>Hexapoda</taxon>
        <taxon>Insecta</taxon>
        <taxon>Pterygota</taxon>
        <taxon>Neoptera</taxon>
        <taxon>Paraneoptera</taxon>
        <taxon>Psocodea</taxon>
        <taxon>Troctomorpha</taxon>
        <taxon>Phthiraptera</taxon>
        <taxon>Ischnocera</taxon>
        <taxon>Philopteridae</taxon>
        <taxon>Ibidoecus</taxon>
    </lineage>
</organism>
<feature type="domain" description="Cytochrome oxidase subunit II transmembrane region profile" evidence="21">
    <location>
        <begin position="1"/>
        <end position="88"/>
    </location>
</feature>
<comment type="function">
    <text evidence="18">Component of the cytochrome c oxidase, the last enzyme in the mitochondrial electron transport chain which drives oxidative phosphorylation. The respiratory chain contains 3 multisubunit complexes succinate dehydrogenase (complex II, CII), ubiquinol-cytochrome c oxidoreductase (cytochrome b-c1 complex, complex III, CIII) and cytochrome c oxidase (complex IV, CIV), that cooperate to transfer electrons derived from NADH and succinate to molecular oxygen, creating an electrochemical gradient over the inner membrane that drives transmembrane transport and the ATP synthase. Cytochrome c oxidase is the component of the respiratory chain that catalyzes the reduction of oxygen to water. Electrons originating from reduced cytochrome c in the intermembrane space (IMS) are transferred via the dinuclear copper A center (CU(A)) of subunit 2 and heme A of subunit 1 to the active site in subunit 1, a binuclear center (BNC) formed by heme A3 and copper B (CU(B)). The BNC reduces molecular oxygen to 2 water molecules using 4 electrons from cytochrome c in the IMS and 4 protons from the mitochondrial matrix.</text>
</comment>
<accession>G1EN77</accession>
<keyword evidence="14 18" id="KW-0186">Copper</keyword>
<evidence type="ECO:0000256" key="5">
    <source>
        <dbReference type="ARBA" id="ARBA00022448"/>
    </source>
</evidence>
<evidence type="ECO:0000256" key="14">
    <source>
        <dbReference type="ARBA" id="ARBA00023008"/>
    </source>
</evidence>
<dbReference type="GO" id="GO:0004129">
    <property type="term" value="F:cytochrome-c oxidase activity"/>
    <property type="evidence" value="ECO:0007669"/>
    <property type="project" value="UniProtKB-EC"/>
</dbReference>
<evidence type="ECO:0000256" key="19">
    <source>
        <dbReference type="SAM" id="Phobius"/>
    </source>
</evidence>
<evidence type="ECO:0000256" key="4">
    <source>
        <dbReference type="ARBA" id="ARBA00015946"/>
    </source>
</evidence>
<keyword evidence="13 19" id="KW-1133">Transmembrane helix</keyword>
<feature type="transmembrane region" description="Helical" evidence="19">
    <location>
        <begin position="20"/>
        <end position="40"/>
    </location>
</feature>
<dbReference type="Pfam" id="PF02790">
    <property type="entry name" value="COX2_TM"/>
    <property type="match status" value="1"/>
</dbReference>
<dbReference type="CDD" id="cd13912">
    <property type="entry name" value="CcO_II_C"/>
    <property type="match status" value="1"/>
</dbReference>
<evidence type="ECO:0000259" key="21">
    <source>
        <dbReference type="PROSITE" id="PS50999"/>
    </source>
</evidence>
<evidence type="ECO:0000256" key="12">
    <source>
        <dbReference type="ARBA" id="ARBA00022982"/>
    </source>
</evidence>
<gene>
    <name evidence="22" type="primary">COX2</name>
</gene>
<dbReference type="SUPFAM" id="SSF81464">
    <property type="entry name" value="Cytochrome c oxidase subunit II-like, transmembrane region"/>
    <property type="match status" value="1"/>
</dbReference>
<dbReference type="PROSITE" id="PS00078">
    <property type="entry name" value="COX2"/>
    <property type="match status" value="1"/>
</dbReference>
<dbReference type="InterPro" id="IPR008972">
    <property type="entry name" value="Cupredoxin"/>
</dbReference>
<dbReference type="InterPro" id="IPR036257">
    <property type="entry name" value="Cyt_c_oxidase_su2_TM_sf"/>
</dbReference>
<dbReference type="PROSITE" id="PS50999">
    <property type="entry name" value="COX2_TM"/>
    <property type="match status" value="1"/>
</dbReference>
<comment type="catalytic activity">
    <reaction evidence="17">
        <text>4 Fe(II)-[cytochrome c] + O2 + 8 H(+)(in) = 4 Fe(III)-[cytochrome c] + 2 H2O + 4 H(+)(out)</text>
        <dbReference type="Rhea" id="RHEA:11436"/>
        <dbReference type="Rhea" id="RHEA-COMP:10350"/>
        <dbReference type="Rhea" id="RHEA-COMP:14399"/>
        <dbReference type="ChEBI" id="CHEBI:15377"/>
        <dbReference type="ChEBI" id="CHEBI:15378"/>
        <dbReference type="ChEBI" id="CHEBI:15379"/>
        <dbReference type="ChEBI" id="CHEBI:29033"/>
        <dbReference type="ChEBI" id="CHEBI:29034"/>
        <dbReference type="EC" id="7.1.1.9"/>
    </reaction>
    <physiologicalReaction direction="left-to-right" evidence="17">
        <dbReference type="Rhea" id="RHEA:11437"/>
    </physiologicalReaction>
</comment>
<keyword evidence="5 18" id="KW-0813">Transport</keyword>
<keyword evidence="9 18" id="KW-0999">Mitochondrion inner membrane</keyword>
<dbReference type="GeneID" id="11123350"/>
<evidence type="ECO:0000256" key="16">
    <source>
        <dbReference type="ARBA" id="ARBA00023136"/>
    </source>
</evidence>
<feature type="transmembrane region" description="Helical" evidence="19">
    <location>
        <begin position="60"/>
        <end position="84"/>
    </location>
</feature>
<evidence type="ECO:0000256" key="7">
    <source>
        <dbReference type="ARBA" id="ARBA00022692"/>
    </source>
</evidence>
<evidence type="ECO:0000256" key="6">
    <source>
        <dbReference type="ARBA" id="ARBA00022660"/>
    </source>
</evidence>
<comment type="subcellular location">
    <subcellularLocation>
        <location evidence="1 18">Mitochondrion inner membrane</location>
        <topology evidence="1 18">Multi-pass membrane protein</topology>
    </subcellularLocation>
</comment>
<dbReference type="GO" id="GO:0042773">
    <property type="term" value="P:ATP synthesis coupled electron transport"/>
    <property type="evidence" value="ECO:0007669"/>
    <property type="project" value="TreeGrafter"/>
</dbReference>
<evidence type="ECO:0000256" key="13">
    <source>
        <dbReference type="ARBA" id="ARBA00022989"/>
    </source>
</evidence>
<dbReference type="Gene3D" id="2.60.40.420">
    <property type="entry name" value="Cupredoxins - blue copper proteins"/>
    <property type="match status" value="1"/>
</dbReference>
<comment type="similarity">
    <text evidence="2 18">Belongs to the cytochrome c oxidase subunit 2 family.</text>
</comment>
<dbReference type="Pfam" id="PF00116">
    <property type="entry name" value="COX2"/>
    <property type="match status" value="1"/>
</dbReference>
<dbReference type="GO" id="GO:0005507">
    <property type="term" value="F:copper ion binding"/>
    <property type="evidence" value="ECO:0007669"/>
    <property type="project" value="InterPro"/>
</dbReference>
<evidence type="ECO:0000256" key="1">
    <source>
        <dbReference type="ARBA" id="ARBA00004448"/>
    </source>
</evidence>
<dbReference type="InterPro" id="IPR002429">
    <property type="entry name" value="CcO_II-like_C"/>
</dbReference>
<keyword evidence="8 18" id="KW-0479">Metal-binding</keyword>
<evidence type="ECO:0000256" key="18">
    <source>
        <dbReference type="RuleBase" id="RU000457"/>
    </source>
</evidence>
<dbReference type="InterPro" id="IPR034210">
    <property type="entry name" value="CcO_II_C"/>
</dbReference>
<dbReference type="InterPro" id="IPR045187">
    <property type="entry name" value="CcO_II"/>
</dbReference>
<keyword evidence="7 18" id="KW-0812">Transmembrane</keyword>